<reference evidence="6 7" key="1">
    <citation type="submission" date="2017-11" db="EMBL/GenBank/DDBJ databases">
        <title>De novo assembly and phasing of dikaryotic genomes from two isolates of Puccinia coronata f. sp. avenae, the causal agent of oat crown rust.</title>
        <authorList>
            <person name="Miller M.E."/>
            <person name="Zhang Y."/>
            <person name="Omidvar V."/>
            <person name="Sperschneider J."/>
            <person name="Schwessinger B."/>
            <person name="Raley C."/>
            <person name="Palmer J.M."/>
            <person name="Garnica D."/>
            <person name="Upadhyaya N."/>
            <person name="Rathjen J."/>
            <person name="Taylor J.M."/>
            <person name="Park R.F."/>
            <person name="Dodds P.N."/>
            <person name="Hirsch C.D."/>
            <person name="Kianian S.F."/>
            <person name="Figueroa M."/>
        </authorList>
    </citation>
    <scope>NUCLEOTIDE SEQUENCE [LARGE SCALE GENOMIC DNA]</scope>
    <source>
        <strain evidence="4">12NC29</strain>
        <strain evidence="3">12SD80</strain>
    </source>
</reference>
<dbReference type="EMBL" id="PGCJ01000804">
    <property type="protein sequence ID" value="PLW19994.1"/>
    <property type="molecule type" value="Genomic_DNA"/>
</dbReference>
<dbReference type="EMBL" id="PGCI01000893">
    <property type="protein sequence ID" value="PLW12212.1"/>
    <property type="molecule type" value="Genomic_DNA"/>
</dbReference>
<name>A0A2N5SG34_9BASI</name>
<dbReference type="PANTHER" id="PTHR47072">
    <property type="match status" value="1"/>
</dbReference>
<evidence type="ECO:0000259" key="2">
    <source>
        <dbReference type="PROSITE" id="PS50090"/>
    </source>
</evidence>
<evidence type="ECO:0000313" key="6">
    <source>
        <dbReference type="Proteomes" id="UP000235388"/>
    </source>
</evidence>
<dbReference type="Pfam" id="PF12776">
    <property type="entry name" value="Myb_DNA-bind_3"/>
    <property type="match status" value="1"/>
</dbReference>
<dbReference type="OrthoDB" id="3366674at2759"/>
<dbReference type="InterPro" id="IPR001005">
    <property type="entry name" value="SANT/Myb"/>
</dbReference>
<dbReference type="Proteomes" id="UP000235392">
    <property type="component" value="Unassembled WGS sequence"/>
</dbReference>
<dbReference type="PROSITE" id="PS50090">
    <property type="entry name" value="MYB_LIKE"/>
    <property type="match status" value="1"/>
</dbReference>
<dbReference type="EMBL" id="PGCI01000009">
    <property type="protein sequence ID" value="PLW50713.1"/>
    <property type="molecule type" value="Genomic_DNA"/>
</dbReference>
<sequence>MAGTSRARAETPEIEIVSAPKKPVEKRKASPSTSQAAKPSKAAKTTNAQPKQQNCQWSASEDASLISTLEEKQLARSVPINVIANSVWPEVAKKLNAYNKDHSKDKDAAACKARFTELKRLYRAFKRLKNMSGGGWDERNKRVIFDPSWWDDWAEAGGKKADDILAFRYKGFPLFDDMFHLVEKDRTY</sequence>
<evidence type="ECO:0000313" key="4">
    <source>
        <dbReference type="EMBL" id="PLW19994.1"/>
    </source>
</evidence>
<accession>A0A2N5SG34</accession>
<keyword evidence="6" id="KW-1185">Reference proteome</keyword>
<evidence type="ECO:0000313" key="7">
    <source>
        <dbReference type="Proteomes" id="UP000235392"/>
    </source>
</evidence>
<dbReference type="STRING" id="200324.A0A2N5SG34"/>
<feature type="region of interest" description="Disordered" evidence="1">
    <location>
        <begin position="1"/>
        <end position="59"/>
    </location>
</feature>
<protein>
    <recommendedName>
        <fullName evidence="2">Myb-like domain-containing protein</fullName>
    </recommendedName>
</protein>
<dbReference type="Proteomes" id="UP000235388">
    <property type="component" value="Unassembled WGS sequence"/>
</dbReference>
<evidence type="ECO:0000313" key="5">
    <source>
        <dbReference type="EMBL" id="PLW50713.1"/>
    </source>
</evidence>
<organism evidence="3 7">
    <name type="scientific">Puccinia coronata f. sp. avenae</name>
    <dbReference type="NCBI Taxonomy" id="200324"/>
    <lineage>
        <taxon>Eukaryota</taxon>
        <taxon>Fungi</taxon>
        <taxon>Dikarya</taxon>
        <taxon>Basidiomycota</taxon>
        <taxon>Pucciniomycotina</taxon>
        <taxon>Pucciniomycetes</taxon>
        <taxon>Pucciniales</taxon>
        <taxon>Pucciniaceae</taxon>
        <taxon>Puccinia</taxon>
    </lineage>
</organism>
<comment type="caution">
    <text evidence="3">The sequence shown here is derived from an EMBL/GenBank/DDBJ whole genome shotgun (WGS) entry which is preliminary data.</text>
</comment>
<evidence type="ECO:0000256" key="1">
    <source>
        <dbReference type="SAM" id="MobiDB-lite"/>
    </source>
</evidence>
<dbReference type="AlphaFoldDB" id="A0A2N5SG34"/>
<proteinExistence type="predicted"/>
<dbReference type="InterPro" id="IPR024752">
    <property type="entry name" value="Myb/SANT-like_dom"/>
</dbReference>
<feature type="domain" description="Myb-like" evidence="2">
    <location>
        <begin position="49"/>
        <end position="119"/>
    </location>
</feature>
<evidence type="ECO:0000313" key="3">
    <source>
        <dbReference type="EMBL" id="PLW12212.1"/>
    </source>
</evidence>
<feature type="compositionally biased region" description="Polar residues" evidence="1">
    <location>
        <begin position="30"/>
        <end position="59"/>
    </location>
</feature>
<gene>
    <name evidence="4" type="ORF">PCANC_10194</name>
    <name evidence="5" type="ORF">PCASD_00636</name>
    <name evidence="3" type="ORF">PCASD_18833</name>
</gene>
<dbReference type="PANTHER" id="PTHR47072:SF4">
    <property type="entry name" value="MYB_SANT-LIKE DOMAIN-CONTAINING PROTEIN"/>
    <property type="match status" value="1"/>
</dbReference>